<evidence type="ECO:0000256" key="2">
    <source>
        <dbReference type="ARBA" id="ARBA00012485"/>
    </source>
</evidence>
<dbReference type="GO" id="GO:0061630">
    <property type="term" value="F:ubiquitin protein ligase activity"/>
    <property type="evidence" value="ECO:0007669"/>
    <property type="project" value="UniProtKB-EC"/>
</dbReference>
<dbReference type="GO" id="GO:0000209">
    <property type="term" value="P:protein polyubiquitination"/>
    <property type="evidence" value="ECO:0007669"/>
    <property type="project" value="InterPro"/>
</dbReference>
<dbReference type="Proteomes" id="UP001153269">
    <property type="component" value="Unassembled WGS sequence"/>
</dbReference>
<dbReference type="AlphaFoldDB" id="A0A9N7YK85"/>
<feature type="domain" description="HECT" evidence="7">
    <location>
        <begin position="660"/>
        <end position="727"/>
    </location>
</feature>
<dbReference type="InterPro" id="IPR000569">
    <property type="entry name" value="HECT_dom"/>
</dbReference>
<feature type="compositionally biased region" description="Polar residues" evidence="6">
    <location>
        <begin position="36"/>
        <end position="48"/>
    </location>
</feature>
<protein>
    <recommendedName>
        <fullName evidence="2">HECT-type E3 ubiquitin transferase</fullName>
        <ecNumber evidence="2">2.3.2.26</ecNumber>
    </recommendedName>
</protein>
<reference evidence="8" key="1">
    <citation type="submission" date="2020-03" db="EMBL/GenBank/DDBJ databases">
        <authorList>
            <person name="Weist P."/>
        </authorList>
    </citation>
    <scope>NUCLEOTIDE SEQUENCE</scope>
</reference>
<dbReference type="SUPFAM" id="SSF56204">
    <property type="entry name" value="Hect, E3 ligase catalytic domain"/>
    <property type="match status" value="1"/>
</dbReference>
<dbReference type="InterPro" id="IPR035983">
    <property type="entry name" value="Hect_E3_ubiquitin_ligase"/>
</dbReference>
<dbReference type="Gene3D" id="3.90.1750.10">
    <property type="entry name" value="Hect, E3 ligase catalytic domains"/>
    <property type="match status" value="1"/>
</dbReference>
<feature type="region of interest" description="Disordered" evidence="6">
    <location>
        <begin position="253"/>
        <end position="273"/>
    </location>
</feature>
<comment type="catalytic activity">
    <reaction evidence="1">
        <text>S-ubiquitinyl-[E2 ubiquitin-conjugating enzyme]-L-cysteine + [acceptor protein]-L-lysine = [E2 ubiquitin-conjugating enzyme]-L-cysteine + N(6)-ubiquitinyl-[acceptor protein]-L-lysine.</text>
        <dbReference type="EC" id="2.3.2.26"/>
    </reaction>
</comment>
<keyword evidence="9" id="KW-1185">Reference proteome</keyword>
<dbReference type="InterPro" id="IPR044611">
    <property type="entry name" value="E3A/B/C-like"/>
</dbReference>
<comment type="caution">
    <text evidence="5">Lacks conserved residue(s) required for the propagation of feature annotation.</text>
</comment>
<evidence type="ECO:0000256" key="3">
    <source>
        <dbReference type="ARBA" id="ARBA00022679"/>
    </source>
</evidence>
<organism evidence="8 9">
    <name type="scientific">Pleuronectes platessa</name>
    <name type="common">European plaice</name>
    <dbReference type="NCBI Taxonomy" id="8262"/>
    <lineage>
        <taxon>Eukaryota</taxon>
        <taxon>Metazoa</taxon>
        <taxon>Chordata</taxon>
        <taxon>Craniata</taxon>
        <taxon>Vertebrata</taxon>
        <taxon>Euteleostomi</taxon>
        <taxon>Actinopterygii</taxon>
        <taxon>Neopterygii</taxon>
        <taxon>Teleostei</taxon>
        <taxon>Neoteleostei</taxon>
        <taxon>Acanthomorphata</taxon>
        <taxon>Carangaria</taxon>
        <taxon>Pleuronectiformes</taxon>
        <taxon>Pleuronectoidei</taxon>
        <taxon>Pleuronectidae</taxon>
        <taxon>Pleuronectes</taxon>
    </lineage>
</organism>
<gene>
    <name evidence="8" type="ORF">PLEPLA_LOCUS22612</name>
</gene>
<evidence type="ECO:0000256" key="4">
    <source>
        <dbReference type="ARBA" id="ARBA00022786"/>
    </source>
</evidence>
<evidence type="ECO:0000259" key="7">
    <source>
        <dbReference type="PROSITE" id="PS50237"/>
    </source>
</evidence>
<evidence type="ECO:0000256" key="5">
    <source>
        <dbReference type="PROSITE-ProRule" id="PRU00104"/>
    </source>
</evidence>
<feature type="active site" description="Glycyl thioester intermediate" evidence="5">
    <location>
        <position position="695"/>
    </location>
</feature>
<feature type="compositionally biased region" description="Low complexity" evidence="6">
    <location>
        <begin position="294"/>
        <end position="305"/>
    </location>
</feature>
<dbReference type="EMBL" id="CADEAL010001670">
    <property type="protein sequence ID" value="CAB1434570.1"/>
    <property type="molecule type" value="Genomic_DNA"/>
</dbReference>
<evidence type="ECO:0000256" key="1">
    <source>
        <dbReference type="ARBA" id="ARBA00000885"/>
    </source>
</evidence>
<name>A0A9N7YK85_PLEPL</name>
<dbReference type="SMART" id="SM00119">
    <property type="entry name" value="HECTc"/>
    <property type="match status" value="1"/>
</dbReference>
<feature type="compositionally biased region" description="Basic residues" evidence="6">
    <location>
        <begin position="22"/>
        <end position="35"/>
    </location>
</feature>
<feature type="region of interest" description="Disordered" evidence="6">
    <location>
        <begin position="286"/>
        <end position="322"/>
    </location>
</feature>
<feature type="region of interest" description="Disordered" evidence="6">
    <location>
        <begin position="17"/>
        <end position="54"/>
    </location>
</feature>
<evidence type="ECO:0000313" key="8">
    <source>
        <dbReference type="EMBL" id="CAB1434570.1"/>
    </source>
</evidence>
<dbReference type="Gene3D" id="3.30.2410.10">
    <property type="entry name" value="Hect, E3 ligase catalytic domain"/>
    <property type="match status" value="1"/>
</dbReference>
<evidence type="ECO:0000256" key="6">
    <source>
        <dbReference type="SAM" id="MobiDB-lite"/>
    </source>
</evidence>
<feature type="compositionally biased region" description="Polar residues" evidence="6">
    <location>
        <begin position="311"/>
        <end position="322"/>
    </location>
</feature>
<accession>A0A9N7YK85</accession>
<evidence type="ECO:0000313" key="9">
    <source>
        <dbReference type="Proteomes" id="UP001153269"/>
    </source>
</evidence>
<dbReference type="PANTHER" id="PTHR45700">
    <property type="entry name" value="UBIQUITIN-PROTEIN LIGASE E3C"/>
    <property type="match status" value="1"/>
</dbReference>
<proteinExistence type="predicted"/>
<keyword evidence="3" id="KW-0808">Transferase</keyword>
<keyword evidence="4 5" id="KW-0833">Ubl conjugation pathway</keyword>
<feature type="domain" description="HECT" evidence="7">
    <location>
        <begin position="399"/>
        <end position="439"/>
    </location>
</feature>
<comment type="caution">
    <text evidence="8">The sequence shown here is derived from an EMBL/GenBank/DDBJ whole genome shotgun (WGS) entry which is preliminary data.</text>
</comment>
<dbReference type="PROSITE" id="PS50237">
    <property type="entry name" value="HECT"/>
    <property type="match status" value="2"/>
</dbReference>
<dbReference type="Pfam" id="PF00632">
    <property type="entry name" value="HECT"/>
    <property type="match status" value="1"/>
</dbReference>
<sequence>MEVRLWVVALSVESGGEDTQKTTKRAARSQTRSKKPNAQQEEATTQRKCFQGTPKSDRHARKVLLLQIKMFCPFCGLLLDSIQSPRYCCSCGRDVSFIHASTASTSAVTVAGTSQQKACANQFMRYRAQKENERKTFSKGPKKAPIAVKISVGVMNQTKHGLKPVRGKTLPLNVEPQLTAEQLLAVATKKLKDFNRDMEDGEYVLLYPDGSQVKNIPGTDTPFTIEKYKEAIGKPYQRLTLYICTLEVMSHRNDSDSEDEADDEVVVRVPPNMSPLSDTVLWESLESSTPDLRSTTSQSSSGQTKSESRPKQMTTSVDQPSTSREFYNTYTDIYAPVVIESSSSDSGEEEKFQEDHSDGLTAADVVLNLSQKLDTKSCSRFNINRSNVWDGAIRGFKRSSYDPSYTLMVKFTDDVGLTEDAVDTGGPTREFLTLLMDSIKTRQVFYGKDNAKYLSFDCKAVEEDEYFQIGRMIAVSCVNGGPGPRCLSPNLFLYLIGKSKIIEAPIEDIHDEEVKKALLEIKSTTSLGELRGLTEKHSSMLQTAGCCRFMRTLEDQKKVVEDYIQWYFIYRNHHSIQRFKEGLATLDFINALEQHPSLFFSFMCYTETKLTADVLENIFQVEFSPPGSTRCQEETRVLGYWRDYLLYVEEKQTSPFLEDVLMFGTGLREVPLATIQPQPQILFQKTSRFPVANVCSNTIKIPILQTYEDFQEAMDFGIQNAPGFGLL</sequence>
<dbReference type="EC" id="2.3.2.26" evidence="2"/>